<dbReference type="Proteomes" id="UP000267535">
    <property type="component" value="Unassembled WGS sequence"/>
</dbReference>
<comment type="caution">
    <text evidence="2">The sequence shown here is derived from an EMBL/GenBank/DDBJ whole genome shotgun (WGS) entry which is preliminary data.</text>
</comment>
<organism evidence="2 3">
    <name type="scientific">Amphritea balenae</name>
    <dbReference type="NCBI Taxonomy" id="452629"/>
    <lineage>
        <taxon>Bacteria</taxon>
        <taxon>Pseudomonadati</taxon>
        <taxon>Pseudomonadota</taxon>
        <taxon>Gammaproteobacteria</taxon>
        <taxon>Oceanospirillales</taxon>
        <taxon>Oceanospirillaceae</taxon>
        <taxon>Amphritea</taxon>
    </lineage>
</organism>
<reference evidence="2 3" key="1">
    <citation type="submission" date="2018-11" db="EMBL/GenBank/DDBJ databases">
        <title>The draft genome sequence of Amphritea balenae JAMM 1525T.</title>
        <authorList>
            <person name="Fang Z."/>
            <person name="Zhang Y."/>
            <person name="Han X."/>
        </authorList>
    </citation>
    <scope>NUCLEOTIDE SEQUENCE [LARGE SCALE GENOMIC DNA]</scope>
    <source>
        <strain evidence="2 3">JAMM 1525</strain>
    </source>
</reference>
<accession>A0A3P1SQU7</accession>
<dbReference type="EMBL" id="RQXV01000005">
    <property type="protein sequence ID" value="RRC99274.1"/>
    <property type="molecule type" value="Genomic_DNA"/>
</dbReference>
<dbReference type="AlphaFoldDB" id="A0A3P1SQU7"/>
<evidence type="ECO:0000313" key="2">
    <source>
        <dbReference type="EMBL" id="RRC99274.1"/>
    </source>
</evidence>
<evidence type="ECO:0000313" key="3">
    <source>
        <dbReference type="Proteomes" id="UP000267535"/>
    </source>
</evidence>
<proteinExistence type="predicted"/>
<evidence type="ECO:0000256" key="1">
    <source>
        <dbReference type="SAM" id="MobiDB-lite"/>
    </source>
</evidence>
<name>A0A3P1SQU7_9GAMM</name>
<protein>
    <submittedName>
        <fullName evidence="2">Uncharacterized protein</fullName>
    </submittedName>
</protein>
<dbReference type="RefSeq" id="WP_124926112.1">
    <property type="nucleotide sequence ID" value="NZ_BMOH01000004.1"/>
</dbReference>
<feature type="region of interest" description="Disordered" evidence="1">
    <location>
        <begin position="49"/>
        <end position="68"/>
    </location>
</feature>
<sequence length="68" mass="7522">MVDGQTVFLTWDIFSKQEAVLGQSSEDHCPDKLSDASCSFDYISPQLKRSNRDAQSGNGTVEGLVRKK</sequence>
<keyword evidence="3" id="KW-1185">Reference proteome</keyword>
<gene>
    <name evidence="2" type="ORF">EHS89_10520</name>
</gene>